<dbReference type="FunCoup" id="A0A4S2N427">
    <property type="interactions" value="115"/>
</dbReference>
<sequence>MAIAISRLSRRSCVRQVLSRAFATTPRHNAASVFTMPAMSPTMTEGGITRWNVKEGQEFSSGDVLLEVETDKAQMDVEAQEDGVMAKILVDAGSKGVRVGTKIAVLAEQGDNIATLEIPADVPSSAPSPSPSSSPKTSEAPKPAQQAPSQQPTASKKNPQTLLPSVSHLLHLHSLNASQITGTGPKGRLLKGDVLAHIKAIPASSPSELQKRITKLGKLDLSNIKLRPTPAPQAAAEKAAPKKTGPPPPQDLEVTISMKEVRKVQDRLQQRLGSFPPVTVFIDKALVQANRAVPKPPGVDELFNELVGAPNRLVPANFAPKIVPVFPGEKKEQQDIFDILSGHTQTGFREKAARGSKEGGIMGNGDNVFRLTVEASDADRGMKFLEMVKGLLEKQPGMLVM</sequence>
<dbReference type="PROSITE" id="PS00189">
    <property type="entry name" value="LIPOYL"/>
    <property type="match status" value="1"/>
</dbReference>
<dbReference type="PANTHER" id="PTHR23151">
    <property type="entry name" value="DIHYDROLIPOAMIDE ACETYL/SUCCINYL-TRANSFERASE-RELATED"/>
    <property type="match status" value="1"/>
</dbReference>
<dbReference type="SUPFAM" id="SSF51230">
    <property type="entry name" value="Single hybrid motif"/>
    <property type="match status" value="1"/>
</dbReference>
<dbReference type="Proteomes" id="UP000298138">
    <property type="component" value="Unassembled WGS sequence"/>
</dbReference>
<reference evidence="7 8" key="1">
    <citation type="submission" date="2019-04" db="EMBL/GenBank/DDBJ databases">
        <title>Comparative genomics and transcriptomics to analyze fruiting body development in filamentous ascomycetes.</title>
        <authorList>
            <consortium name="DOE Joint Genome Institute"/>
            <person name="Lutkenhaus R."/>
            <person name="Traeger S."/>
            <person name="Breuer J."/>
            <person name="Kuo A."/>
            <person name="Lipzen A."/>
            <person name="Pangilinan J."/>
            <person name="Dilworth D."/>
            <person name="Sandor L."/>
            <person name="Poggeler S."/>
            <person name="Barry K."/>
            <person name="Grigoriev I.V."/>
            <person name="Nowrousian M."/>
        </authorList>
    </citation>
    <scope>NUCLEOTIDE SEQUENCE [LARGE SCALE GENOMIC DNA]</scope>
    <source>
        <strain evidence="7 8">CBS 389.68</strain>
    </source>
</reference>
<keyword evidence="3" id="KW-0809">Transit peptide</keyword>
<comment type="similarity">
    <text evidence="1">Belongs to the 2-oxoacid dehydrogenase family.</text>
</comment>
<dbReference type="CDD" id="cd06849">
    <property type="entry name" value="lipoyl_domain"/>
    <property type="match status" value="1"/>
</dbReference>
<dbReference type="STRING" id="341454.A0A4S2N427"/>
<dbReference type="Pfam" id="PF00364">
    <property type="entry name" value="Biotin_lipoyl"/>
    <property type="match status" value="1"/>
</dbReference>
<dbReference type="Pfam" id="PF02817">
    <property type="entry name" value="E3_binding"/>
    <property type="match status" value="1"/>
</dbReference>
<feature type="domain" description="Lipoyl-binding" evidence="5">
    <location>
        <begin position="31"/>
        <end position="107"/>
    </location>
</feature>
<organism evidence="7 8">
    <name type="scientific">Ascodesmis nigricans</name>
    <dbReference type="NCBI Taxonomy" id="341454"/>
    <lineage>
        <taxon>Eukaryota</taxon>
        <taxon>Fungi</taxon>
        <taxon>Dikarya</taxon>
        <taxon>Ascomycota</taxon>
        <taxon>Pezizomycotina</taxon>
        <taxon>Pezizomycetes</taxon>
        <taxon>Pezizales</taxon>
        <taxon>Ascodesmidaceae</taxon>
        <taxon>Ascodesmis</taxon>
    </lineage>
</organism>
<dbReference type="GO" id="GO:0045254">
    <property type="term" value="C:pyruvate dehydrogenase complex"/>
    <property type="evidence" value="ECO:0007669"/>
    <property type="project" value="InterPro"/>
</dbReference>
<proteinExistence type="inferred from homology"/>
<feature type="region of interest" description="Disordered" evidence="4">
    <location>
        <begin position="230"/>
        <end position="251"/>
    </location>
</feature>
<evidence type="ECO:0000256" key="4">
    <source>
        <dbReference type="SAM" id="MobiDB-lite"/>
    </source>
</evidence>
<dbReference type="Gene3D" id="4.10.320.10">
    <property type="entry name" value="E3-binding domain"/>
    <property type="match status" value="1"/>
</dbReference>
<keyword evidence="2" id="KW-0450">Lipoyl</keyword>
<dbReference type="OrthoDB" id="202158at2759"/>
<evidence type="ECO:0000256" key="3">
    <source>
        <dbReference type="ARBA" id="ARBA00022946"/>
    </source>
</evidence>
<dbReference type="InParanoid" id="A0A4S2N427"/>
<evidence type="ECO:0000313" key="7">
    <source>
        <dbReference type="EMBL" id="TGZ83911.1"/>
    </source>
</evidence>
<feature type="region of interest" description="Disordered" evidence="4">
    <location>
        <begin position="118"/>
        <end position="160"/>
    </location>
</feature>
<dbReference type="Gene3D" id="2.40.50.100">
    <property type="match status" value="1"/>
</dbReference>
<evidence type="ECO:0000256" key="1">
    <source>
        <dbReference type="ARBA" id="ARBA00007317"/>
    </source>
</evidence>
<name>A0A4S2N427_9PEZI</name>
<evidence type="ECO:0000259" key="6">
    <source>
        <dbReference type="PROSITE" id="PS51826"/>
    </source>
</evidence>
<feature type="compositionally biased region" description="Low complexity" evidence="4">
    <location>
        <begin position="133"/>
        <end position="160"/>
    </location>
</feature>
<dbReference type="FunFam" id="2.40.50.100:FF:000010">
    <property type="entry name" value="Acetyltransferase component of pyruvate dehydrogenase complex"/>
    <property type="match status" value="1"/>
</dbReference>
<dbReference type="GO" id="GO:0004742">
    <property type="term" value="F:dihydrolipoyllysine-residue acetyltransferase activity"/>
    <property type="evidence" value="ECO:0007669"/>
    <property type="project" value="TreeGrafter"/>
</dbReference>
<dbReference type="SUPFAM" id="SSF47005">
    <property type="entry name" value="Peripheral subunit-binding domain of 2-oxo acid dehydrogenase complex"/>
    <property type="match status" value="1"/>
</dbReference>
<dbReference type="InterPro" id="IPR004167">
    <property type="entry name" value="PSBD"/>
</dbReference>
<gene>
    <name evidence="7" type="ORF">EX30DRAFT_346629</name>
</gene>
<dbReference type="InterPro" id="IPR000089">
    <property type="entry name" value="Biotin_lipoyl"/>
</dbReference>
<accession>A0A4S2N427</accession>
<dbReference type="EMBL" id="ML220113">
    <property type="protein sequence ID" value="TGZ83911.1"/>
    <property type="molecule type" value="Genomic_DNA"/>
</dbReference>
<keyword evidence="8" id="KW-1185">Reference proteome</keyword>
<dbReference type="AlphaFoldDB" id="A0A4S2N427"/>
<dbReference type="PANTHER" id="PTHR23151:SF82">
    <property type="entry name" value="PYRUVATE DEHYDROGENASE COMPLEX PROTEIN X COMPONENT, MITOCHONDRIAL"/>
    <property type="match status" value="1"/>
</dbReference>
<evidence type="ECO:0000256" key="2">
    <source>
        <dbReference type="ARBA" id="ARBA00022823"/>
    </source>
</evidence>
<evidence type="ECO:0000313" key="8">
    <source>
        <dbReference type="Proteomes" id="UP000298138"/>
    </source>
</evidence>
<dbReference type="InterPro" id="IPR011053">
    <property type="entry name" value="Single_hybrid_motif"/>
</dbReference>
<dbReference type="GO" id="GO:0006086">
    <property type="term" value="P:pyruvate decarboxylation to acetyl-CoA"/>
    <property type="evidence" value="ECO:0007669"/>
    <property type="project" value="InterPro"/>
</dbReference>
<dbReference type="PROSITE" id="PS51826">
    <property type="entry name" value="PSBD"/>
    <property type="match status" value="1"/>
</dbReference>
<dbReference type="InterPro" id="IPR045257">
    <property type="entry name" value="E2/Pdx1"/>
</dbReference>
<dbReference type="InterPro" id="IPR003016">
    <property type="entry name" value="2-oxoA_DH_lipoyl-BS"/>
</dbReference>
<protein>
    <submittedName>
        <fullName evidence="7">Uncharacterized protein</fullName>
    </submittedName>
</protein>
<dbReference type="InterPro" id="IPR036625">
    <property type="entry name" value="E3-bd_dom_sf"/>
</dbReference>
<evidence type="ECO:0000259" key="5">
    <source>
        <dbReference type="PROSITE" id="PS50968"/>
    </source>
</evidence>
<dbReference type="PROSITE" id="PS50968">
    <property type="entry name" value="BIOTINYL_LIPOYL"/>
    <property type="match status" value="1"/>
</dbReference>
<feature type="domain" description="Peripheral subunit-binding (PSBD)" evidence="6">
    <location>
        <begin position="161"/>
        <end position="198"/>
    </location>
</feature>